<comment type="caution">
    <text evidence="1">The sequence shown here is derived from an EMBL/GenBank/DDBJ whole genome shotgun (WGS) entry which is preliminary data.</text>
</comment>
<name>A0ABR2QI78_9ROSI</name>
<evidence type="ECO:0000313" key="2">
    <source>
        <dbReference type="Proteomes" id="UP001396334"/>
    </source>
</evidence>
<organism evidence="1 2">
    <name type="scientific">Hibiscus sabdariffa</name>
    <name type="common">roselle</name>
    <dbReference type="NCBI Taxonomy" id="183260"/>
    <lineage>
        <taxon>Eukaryota</taxon>
        <taxon>Viridiplantae</taxon>
        <taxon>Streptophyta</taxon>
        <taxon>Embryophyta</taxon>
        <taxon>Tracheophyta</taxon>
        <taxon>Spermatophyta</taxon>
        <taxon>Magnoliopsida</taxon>
        <taxon>eudicotyledons</taxon>
        <taxon>Gunneridae</taxon>
        <taxon>Pentapetalae</taxon>
        <taxon>rosids</taxon>
        <taxon>malvids</taxon>
        <taxon>Malvales</taxon>
        <taxon>Malvaceae</taxon>
        <taxon>Malvoideae</taxon>
        <taxon>Hibiscus</taxon>
    </lineage>
</organism>
<sequence length="84" mass="9882">MTRTNREMIWRSGHLANKCFSLENCFRICRKQLGIGSRWTRTHCRAKIVVPVSNLESEEDQSIEKMDCRRRCENALAVLCILMH</sequence>
<protein>
    <submittedName>
        <fullName evidence="1">Uncharacterized protein</fullName>
    </submittedName>
</protein>
<evidence type="ECO:0000313" key="1">
    <source>
        <dbReference type="EMBL" id="KAK9000385.1"/>
    </source>
</evidence>
<proteinExistence type="predicted"/>
<reference evidence="1 2" key="1">
    <citation type="journal article" date="2024" name="G3 (Bethesda)">
        <title>Genome assembly of Hibiscus sabdariffa L. provides insights into metabolisms of medicinal natural products.</title>
        <authorList>
            <person name="Kim T."/>
        </authorList>
    </citation>
    <scope>NUCLEOTIDE SEQUENCE [LARGE SCALE GENOMIC DNA]</scope>
    <source>
        <strain evidence="1">TK-2024</strain>
        <tissue evidence="1">Old leaves</tissue>
    </source>
</reference>
<dbReference type="Proteomes" id="UP001396334">
    <property type="component" value="Unassembled WGS sequence"/>
</dbReference>
<dbReference type="EMBL" id="JBBPBN010000037">
    <property type="protein sequence ID" value="KAK9000385.1"/>
    <property type="molecule type" value="Genomic_DNA"/>
</dbReference>
<keyword evidence="2" id="KW-1185">Reference proteome</keyword>
<gene>
    <name evidence="1" type="ORF">V6N11_080887</name>
</gene>
<accession>A0ABR2QI78</accession>